<feature type="binding site" evidence="7">
    <location>
        <position position="127"/>
    </location>
    <ligand>
        <name>S-adenosyl-L-methionine</name>
        <dbReference type="ChEBI" id="CHEBI:59789"/>
    </ligand>
</feature>
<evidence type="ECO:0000256" key="4">
    <source>
        <dbReference type="ARBA" id="ARBA00022679"/>
    </source>
</evidence>
<dbReference type="SUPFAM" id="SSF53335">
    <property type="entry name" value="S-adenosyl-L-methionine-dependent methyltransferases"/>
    <property type="match status" value="1"/>
</dbReference>
<dbReference type="STRING" id="596327.PORUE0001_0355"/>
<gene>
    <name evidence="7" type="primary">trmB</name>
    <name evidence="8" type="ORF">PORUE0001_0355</name>
</gene>
<dbReference type="AlphaFoldDB" id="C2MD34"/>
<keyword evidence="5 7" id="KW-0949">S-adenosyl-L-methionine</keyword>
<dbReference type="RefSeq" id="WP_007365792.1">
    <property type="nucleotide sequence ID" value="NZ_ACLR01000182.1"/>
</dbReference>
<evidence type="ECO:0000256" key="5">
    <source>
        <dbReference type="ARBA" id="ARBA00022691"/>
    </source>
</evidence>
<protein>
    <recommendedName>
        <fullName evidence="7">tRNA (guanine-N(7)-)-methyltransferase</fullName>
        <ecNumber evidence="7">2.1.1.33</ecNumber>
    </recommendedName>
    <alternativeName>
        <fullName evidence="7">tRNA (guanine(46)-N(7))-methyltransferase</fullName>
    </alternativeName>
    <alternativeName>
        <fullName evidence="7">tRNA(m7G46)-methyltransferase</fullName>
    </alternativeName>
</protein>
<feature type="binding site" evidence="7">
    <location>
        <position position="131"/>
    </location>
    <ligand>
        <name>substrate</name>
    </ligand>
</feature>
<evidence type="ECO:0000256" key="6">
    <source>
        <dbReference type="ARBA" id="ARBA00022694"/>
    </source>
</evidence>
<dbReference type="PANTHER" id="PTHR23417">
    <property type="entry name" value="3-DEOXY-D-MANNO-OCTULOSONIC-ACID TRANSFERASE/TRNA GUANINE-N 7 - -METHYLTRANSFERASE"/>
    <property type="match status" value="1"/>
</dbReference>
<dbReference type="NCBIfam" id="NF001080">
    <property type="entry name" value="PRK00121.2-2"/>
    <property type="match status" value="1"/>
</dbReference>
<comment type="caution">
    <text evidence="8">The sequence shown here is derived from an EMBL/GenBank/DDBJ whole genome shotgun (WGS) entry which is preliminary data.</text>
</comment>
<evidence type="ECO:0000313" key="8">
    <source>
        <dbReference type="EMBL" id="EEK16351.1"/>
    </source>
</evidence>
<comment type="function">
    <text evidence="2 7">Catalyzes the formation of N(7)-methylguanine at position 46 (m7G46) in tRNA.</text>
</comment>
<feature type="binding site" evidence="7">
    <location>
        <begin position="204"/>
        <end position="207"/>
    </location>
    <ligand>
        <name>substrate</name>
    </ligand>
</feature>
<evidence type="ECO:0000256" key="3">
    <source>
        <dbReference type="ARBA" id="ARBA00022603"/>
    </source>
</evidence>
<evidence type="ECO:0000256" key="7">
    <source>
        <dbReference type="HAMAP-Rule" id="MF_01057"/>
    </source>
</evidence>
<reference evidence="8 9" key="1">
    <citation type="submission" date="2009-04" db="EMBL/GenBank/DDBJ databases">
        <authorList>
            <person name="Sebastian Y."/>
            <person name="Madupu R."/>
            <person name="Durkin A.S."/>
            <person name="Torralba M."/>
            <person name="Methe B."/>
            <person name="Sutton G.G."/>
            <person name="Strausberg R.L."/>
            <person name="Nelson K.E."/>
        </authorList>
    </citation>
    <scope>NUCLEOTIDE SEQUENCE [LARGE SCALE GENOMIC DNA]</scope>
    <source>
        <strain evidence="8 9">60-3</strain>
    </source>
</reference>
<comment type="catalytic activity">
    <reaction evidence="1 7">
        <text>guanosine(46) in tRNA + S-adenosyl-L-methionine = N(7)-methylguanosine(46) in tRNA + S-adenosyl-L-homocysteine</text>
        <dbReference type="Rhea" id="RHEA:42708"/>
        <dbReference type="Rhea" id="RHEA-COMP:10188"/>
        <dbReference type="Rhea" id="RHEA-COMP:10189"/>
        <dbReference type="ChEBI" id="CHEBI:57856"/>
        <dbReference type="ChEBI" id="CHEBI:59789"/>
        <dbReference type="ChEBI" id="CHEBI:74269"/>
        <dbReference type="ChEBI" id="CHEBI:74480"/>
        <dbReference type="EC" id="2.1.1.33"/>
    </reaction>
</comment>
<dbReference type="Proteomes" id="UP000003303">
    <property type="component" value="Unassembled WGS sequence"/>
</dbReference>
<feature type="binding site" evidence="7">
    <location>
        <position position="161"/>
    </location>
    <ligand>
        <name>substrate</name>
    </ligand>
</feature>
<keyword evidence="6 7" id="KW-0819">tRNA processing</keyword>
<dbReference type="EMBL" id="ACLR01000182">
    <property type="protein sequence ID" value="EEK16351.1"/>
    <property type="molecule type" value="Genomic_DNA"/>
</dbReference>
<keyword evidence="9" id="KW-1185">Reference proteome</keyword>
<dbReference type="EC" id="2.1.1.33" evidence="7"/>
<dbReference type="InterPro" id="IPR003358">
    <property type="entry name" value="tRNA_(Gua-N-7)_MeTrfase_Trmb"/>
</dbReference>
<dbReference type="InterPro" id="IPR055361">
    <property type="entry name" value="tRNA_methyltr_TrmB_bact"/>
</dbReference>
<evidence type="ECO:0000256" key="1">
    <source>
        <dbReference type="ARBA" id="ARBA00000142"/>
    </source>
</evidence>
<dbReference type="CDD" id="cd02440">
    <property type="entry name" value="AdoMet_MTases"/>
    <property type="match status" value="1"/>
</dbReference>
<dbReference type="Pfam" id="PF02390">
    <property type="entry name" value="Methyltransf_4"/>
    <property type="match status" value="1"/>
</dbReference>
<comment type="similarity">
    <text evidence="7">Belongs to the class I-like SAM-binding methyltransferase superfamily. TrmB family.</text>
</comment>
<dbReference type="PROSITE" id="PS51625">
    <property type="entry name" value="SAM_MT_TRMB"/>
    <property type="match status" value="1"/>
</dbReference>
<comment type="pathway">
    <text evidence="7">tRNA modification; N(7)-methylguanine-tRNA biosynthesis.</text>
</comment>
<dbReference type="UniPathway" id="UPA00989"/>
<keyword evidence="3 7" id="KW-0489">Methyltransferase</keyword>
<name>C2MD34_9PORP</name>
<dbReference type="GO" id="GO:0043527">
    <property type="term" value="C:tRNA methyltransferase complex"/>
    <property type="evidence" value="ECO:0007669"/>
    <property type="project" value="TreeGrafter"/>
</dbReference>
<organism evidence="8 9">
    <name type="scientific">Porphyromonas uenonis 60-3</name>
    <dbReference type="NCBI Taxonomy" id="596327"/>
    <lineage>
        <taxon>Bacteria</taxon>
        <taxon>Pseudomonadati</taxon>
        <taxon>Bacteroidota</taxon>
        <taxon>Bacteroidia</taxon>
        <taxon>Bacteroidales</taxon>
        <taxon>Porphyromonadaceae</taxon>
        <taxon>Porphyromonas</taxon>
    </lineage>
</organism>
<feature type="binding site" evidence="7">
    <location>
        <position position="105"/>
    </location>
    <ligand>
        <name>S-adenosyl-L-methionine</name>
        <dbReference type="ChEBI" id="CHEBI:59789"/>
    </ligand>
</feature>
<evidence type="ECO:0000313" key="9">
    <source>
        <dbReference type="Proteomes" id="UP000003303"/>
    </source>
</evidence>
<keyword evidence="4 7" id="KW-0808">Transferase</keyword>
<proteinExistence type="inferred from homology"/>
<dbReference type="GO" id="GO:0008176">
    <property type="term" value="F:tRNA (guanine(46)-N7)-methyltransferase activity"/>
    <property type="evidence" value="ECO:0007669"/>
    <property type="project" value="UniProtKB-UniRule"/>
</dbReference>
<sequence>MARRKLEKFADLHSYPNVYEYGYAELSSPEVAGEIAGGWSGCAFDADRPLVLELGCGRGEYTVALAQQDATHNYIGVDRKGARMWHGATEALDKGLTNAAFLRTDINLLPLAFAPGEVSELWITFPDPQMKRTRVRLLSSAFLASYNRYLKPDGVVHLKTDSTFLYEYTLSLLEVNGVEPIVALADLYQEESLLTQYGIPRVLTHYEKQWLGRGKVIKYIRFALPMREQWLEPESEPEHDDYTSWSQVPGGLLHQVERAFAQEE</sequence>
<dbReference type="PANTHER" id="PTHR23417:SF14">
    <property type="entry name" value="PENTACOTRIPEPTIDE-REPEAT REGION OF PRORP DOMAIN-CONTAINING PROTEIN"/>
    <property type="match status" value="1"/>
</dbReference>
<feature type="binding site" evidence="7">
    <location>
        <position position="78"/>
    </location>
    <ligand>
        <name>S-adenosyl-L-methionine</name>
        <dbReference type="ChEBI" id="CHEBI:59789"/>
    </ligand>
</feature>
<dbReference type="InterPro" id="IPR029063">
    <property type="entry name" value="SAM-dependent_MTases_sf"/>
</dbReference>
<comment type="caution">
    <text evidence="7">Lacks conserved residue(s) required for the propagation of feature annotation.</text>
</comment>
<dbReference type="HAMAP" id="MF_01057">
    <property type="entry name" value="tRNA_methyltr_TrmB"/>
    <property type="match status" value="1"/>
</dbReference>
<feature type="binding site" evidence="7">
    <location>
        <position position="53"/>
    </location>
    <ligand>
        <name>S-adenosyl-L-methionine</name>
        <dbReference type="ChEBI" id="CHEBI:59789"/>
    </ligand>
</feature>
<accession>C2MD34</accession>
<dbReference type="eggNOG" id="COG0220">
    <property type="taxonomic scope" value="Bacteria"/>
</dbReference>
<evidence type="ECO:0000256" key="2">
    <source>
        <dbReference type="ARBA" id="ARBA00003015"/>
    </source>
</evidence>
<dbReference type="Gene3D" id="3.40.50.150">
    <property type="entry name" value="Vaccinia Virus protein VP39"/>
    <property type="match status" value="1"/>
</dbReference>
<dbReference type="OrthoDB" id="9802090at2"/>